<dbReference type="RefSeq" id="XP_013607695.1">
    <property type="nucleotide sequence ID" value="XM_013752241.1"/>
</dbReference>
<evidence type="ECO:0000256" key="1">
    <source>
        <dbReference type="SAM" id="MobiDB-lite"/>
    </source>
</evidence>
<reference evidence="3" key="2">
    <citation type="submission" date="2015-03" db="UniProtKB">
        <authorList>
            <consortium name="EnsemblPlants"/>
        </authorList>
    </citation>
    <scope>IDENTIFICATION</scope>
</reference>
<protein>
    <submittedName>
        <fullName evidence="3">Uncharacterized protein</fullName>
    </submittedName>
</protein>
<dbReference type="EnsemblPlants" id="Bo1g007880.1">
    <property type="protein sequence ID" value="Bo1g007880.1"/>
    <property type="gene ID" value="Bo1g007880"/>
</dbReference>
<keyword evidence="2" id="KW-1133">Transmembrane helix</keyword>
<evidence type="ECO:0000256" key="2">
    <source>
        <dbReference type="SAM" id="Phobius"/>
    </source>
</evidence>
<feature type="region of interest" description="Disordered" evidence="1">
    <location>
        <begin position="365"/>
        <end position="442"/>
    </location>
</feature>
<proteinExistence type="predicted"/>
<sequence>MKKQSSSRSQRGSRGIKGKHVLQICVLLGVCIWLIYQVKYSHDKKKELYEADFKKSTVLLESEEGMVKLGRKDLLPGYHNQNEKEKHVEEEEDEEEEEKESKSRVENSSTHEEEEKEDEEGEEEEEEDKNKLGEEVVEEDVEDNKHEEEEEDDIDEQDRSKDDQLLQEEKENGEKETETDMTVHEAREEHYKADDASSAVSHESRILNTDKLKESYGNATGPAQENRFNTTISEVEVQKEPVLKLGEEAVEKTITQVKEGESESSTESRVETVNGNSTEAVLEASGFLQNETRTMQERSQEHDKTEDGAPPSGSSDLQNAIELEQTRNETDANITVSANITNTYSIQDEFKNSTLKSSLVENISGSNTTEVMKESSRSEGDDETEEKESSDHFATEQTEEADDTPESTMLQEEREALTDTQTLPDISIEGKEEDEEEAMAAE</sequence>
<feature type="compositionally biased region" description="Basic and acidic residues" evidence="1">
    <location>
        <begin position="157"/>
        <end position="195"/>
    </location>
</feature>
<keyword evidence="2" id="KW-0472">Membrane</keyword>
<reference evidence="3 4" key="1">
    <citation type="journal article" date="2014" name="Genome Biol.">
        <title>Transcriptome and methylome profiling reveals relics of genome dominance in the mesopolyploid Brassica oleracea.</title>
        <authorList>
            <person name="Parkin I.A."/>
            <person name="Koh C."/>
            <person name="Tang H."/>
            <person name="Robinson S.J."/>
            <person name="Kagale S."/>
            <person name="Clarke W.E."/>
            <person name="Town C.D."/>
            <person name="Nixon J."/>
            <person name="Krishnakumar V."/>
            <person name="Bidwell S.L."/>
            <person name="Denoeud F."/>
            <person name="Belcram H."/>
            <person name="Links M.G."/>
            <person name="Just J."/>
            <person name="Clarke C."/>
            <person name="Bender T."/>
            <person name="Huebert T."/>
            <person name="Mason A.S."/>
            <person name="Pires J.C."/>
            <person name="Barker G."/>
            <person name="Moore J."/>
            <person name="Walley P.G."/>
            <person name="Manoli S."/>
            <person name="Batley J."/>
            <person name="Edwards D."/>
            <person name="Nelson M.N."/>
            <person name="Wang X."/>
            <person name="Paterson A.H."/>
            <person name="King G."/>
            <person name="Bancroft I."/>
            <person name="Chalhoub B."/>
            <person name="Sharpe A.G."/>
        </authorList>
    </citation>
    <scope>NUCLEOTIDE SEQUENCE</scope>
    <source>
        <strain evidence="3 4">cv. TO1000</strain>
    </source>
</reference>
<name>A0A0D3A262_BRAOL</name>
<dbReference type="Proteomes" id="UP000032141">
    <property type="component" value="Chromosome C1"/>
</dbReference>
<accession>A0A0D3A262</accession>
<organism evidence="3 4">
    <name type="scientific">Brassica oleracea var. oleracea</name>
    <dbReference type="NCBI Taxonomy" id="109376"/>
    <lineage>
        <taxon>Eukaryota</taxon>
        <taxon>Viridiplantae</taxon>
        <taxon>Streptophyta</taxon>
        <taxon>Embryophyta</taxon>
        <taxon>Tracheophyta</taxon>
        <taxon>Spermatophyta</taxon>
        <taxon>Magnoliopsida</taxon>
        <taxon>eudicotyledons</taxon>
        <taxon>Gunneridae</taxon>
        <taxon>Pentapetalae</taxon>
        <taxon>rosids</taxon>
        <taxon>malvids</taxon>
        <taxon>Brassicales</taxon>
        <taxon>Brassicaceae</taxon>
        <taxon>Brassiceae</taxon>
        <taxon>Brassica</taxon>
    </lineage>
</organism>
<feature type="transmembrane region" description="Helical" evidence="2">
    <location>
        <begin position="21"/>
        <end position="38"/>
    </location>
</feature>
<feature type="compositionally biased region" description="Acidic residues" evidence="1">
    <location>
        <begin position="135"/>
        <end position="156"/>
    </location>
</feature>
<feature type="compositionally biased region" description="Basic and acidic residues" evidence="1">
    <location>
        <begin position="294"/>
        <end position="307"/>
    </location>
</feature>
<dbReference type="PANTHER" id="PTHR33700:SF4">
    <property type="entry name" value="MYB-LIKE PROTEIN X"/>
    <property type="match status" value="1"/>
</dbReference>
<keyword evidence="4" id="KW-1185">Reference proteome</keyword>
<feature type="compositionally biased region" description="Acidic residues" evidence="1">
    <location>
        <begin position="431"/>
        <end position="442"/>
    </location>
</feature>
<dbReference type="AlphaFoldDB" id="A0A0D3A262"/>
<dbReference type="STRING" id="109376.A0A0D3A262"/>
<dbReference type="HOGENOM" id="CLU_644595_0_0_1"/>
<dbReference type="OrthoDB" id="1928179at2759"/>
<keyword evidence="2" id="KW-0812">Transmembrane</keyword>
<dbReference type="PANTHER" id="PTHR33700">
    <property type="entry name" value="MYB-LIKE PROTEIN X"/>
    <property type="match status" value="1"/>
</dbReference>
<evidence type="ECO:0000313" key="4">
    <source>
        <dbReference type="Proteomes" id="UP000032141"/>
    </source>
</evidence>
<dbReference type="Gramene" id="Bo1g007880.1">
    <property type="protein sequence ID" value="Bo1g007880.1"/>
    <property type="gene ID" value="Bo1g007880"/>
</dbReference>
<feature type="region of interest" description="Disordered" evidence="1">
    <location>
        <begin position="254"/>
        <end position="334"/>
    </location>
</feature>
<feature type="compositionally biased region" description="Basic and acidic residues" evidence="1">
    <location>
        <begin position="99"/>
        <end position="113"/>
    </location>
</feature>
<dbReference type="GeneID" id="106314360"/>
<dbReference type="eggNOG" id="ENOG502QURI">
    <property type="taxonomic scope" value="Eukaryota"/>
</dbReference>
<feature type="region of interest" description="Disordered" evidence="1">
    <location>
        <begin position="71"/>
        <end position="203"/>
    </location>
</feature>
<dbReference type="KEGG" id="boe:106314360"/>
<evidence type="ECO:0000313" key="3">
    <source>
        <dbReference type="EnsemblPlants" id="Bo1g007880.1"/>
    </source>
</evidence>
<feature type="compositionally biased region" description="Acidic residues" evidence="1">
    <location>
        <begin position="114"/>
        <end position="127"/>
    </location>
</feature>
<feature type="compositionally biased region" description="Basic and acidic residues" evidence="1">
    <location>
        <begin position="258"/>
        <end position="270"/>
    </location>
</feature>
<dbReference type="OMA" id="ESSDHFA"/>